<evidence type="ECO:0000256" key="7">
    <source>
        <dbReference type="ARBA" id="ARBA00034754"/>
    </source>
</evidence>
<dbReference type="InterPro" id="IPR032780">
    <property type="entry name" value="DNA_pol3_delt_C"/>
</dbReference>
<dbReference type="STRING" id="64969.SAMN02745127_00475"/>
<dbReference type="AlphaFoldDB" id="A0A1T4LHE2"/>
<dbReference type="Gene3D" id="3.40.50.300">
    <property type="entry name" value="P-loop containing nucleotide triphosphate hydrolases"/>
    <property type="match status" value="1"/>
</dbReference>
<evidence type="ECO:0000256" key="4">
    <source>
        <dbReference type="ARBA" id="ARBA00022695"/>
    </source>
</evidence>
<evidence type="ECO:0000313" key="12">
    <source>
        <dbReference type="EMBL" id="OPX56660.1"/>
    </source>
</evidence>
<dbReference type="EMBL" id="MTSM01000002">
    <property type="protein sequence ID" value="OPX56660.1"/>
    <property type="molecule type" value="Genomic_DNA"/>
</dbReference>
<dbReference type="CDD" id="cd18138">
    <property type="entry name" value="HLD_clamp_pol_III_delta"/>
    <property type="match status" value="1"/>
</dbReference>
<keyword evidence="4" id="KW-0548">Nucleotidyltransferase</keyword>
<dbReference type="GO" id="GO:0006261">
    <property type="term" value="P:DNA-templated DNA replication"/>
    <property type="evidence" value="ECO:0007669"/>
    <property type="project" value="TreeGrafter"/>
</dbReference>
<keyword evidence="6" id="KW-0239">DNA-directed DNA polymerase</keyword>
<dbReference type="GO" id="GO:0003887">
    <property type="term" value="F:DNA-directed DNA polymerase activity"/>
    <property type="evidence" value="ECO:0007669"/>
    <property type="project" value="UniProtKB-UniRule"/>
</dbReference>
<dbReference type="OrthoDB" id="9770982at2"/>
<dbReference type="Pfam" id="PF14840">
    <property type="entry name" value="DNA_pol3_delt_C"/>
    <property type="match status" value="1"/>
</dbReference>
<proteinExistence type="inferred from homology"/>
<keyword evidence="5" id="KW-0235">DNA replication</keyword>
<evidence type="ECO:0000259" key="10">
    <source>
        <dbReference type="Pfam" id="PF06144"/>
    </source>
</evidence>
<dbReference type="InterPro" id="IPR005790">
    <property type="entry name" value="DNA_polIII_delta"/>
</dbReference>
<dbReference type="GO" id="GO:0003677">
    <property type="term" value="F:DNA binding"/>
    <property type="evidence" value="ECO:0007669"/>
    <property type="project" value="InterPro"/>
</dbReference>
<dbReference type="Pfam" id="PF06144">
    <property type="entry name" value="DNA_pol3_delta"/>
    <property type="match status" value="1"/>
</dbReference>
<dbReference type="EC" id="2.7.7.7" evidence="1 9"/>
<dbReference type="Proteomes" id="UP000191418">
    <property type="component" value="Unassembled WGS sequence"/>
</dbReference>
<evidence type="ECO:0000256" key="5">
    <source>
        <dbReference type="ARBA" id="ARBA00022705"/>
    </source>
</evidence>
<evidence type="ECO:0000259" key="11">
    <source>
        <dbReference type="Pfam" id="PF14840"/>
    </source>
</evidence>
<evidence type="ECO:0000313" key="13">
    <source>
        <dbReference type="Proteomes" id="UP000191418"/>
    </source>
</evidence>
<dbReference type="Gene3D" id="1.10.8.60">
    <property type="match status" value="1"/>
</dbReference>
<sequence length="351" mass="39551">MKIFADKLSDHLKGKLKPIFFVSGDEPLQMREACDQIRAAVRKMGAEEREVYQVDNSFNWGVLHDASASMSLFASHKLIELHLPSGKPGQEGSQALQAYAKQISDDKGHSDNTLLIISGKLESSAANSKWFKALDAVGIYLPIWPIDASRLNGWISHRLRQAGFHATPEAISLLASRVEGNLLACDQEIQKLRLIYPEQNQLDENAILNAVQDSARFDVFALTDAMLLGDAVRTSKILTGLKGEGIEPPIILWGITRELRQLITLKHRVDQGQSFERLCKDLRIWDKRKPIYQRAMQQHSLRELQQLILQAEQVDRRIKGLDSKALKNSVWPLLSQLCLSFSGLEPIKKTR</sequence>
<gene>
    <name evidence="12" type="ORF">BTE48_01805</name>
</gene>
<evidence type="ECO:0000256" key="1">
    <source>
        <dbReference type="ARBA" id="ARBA00012417"/>
    </source>
</evidence>
<dbReference type="RefSeq" id="WP_078744081.1">
    <property type="nucleotide sequence ID" value="NZ_FUXG01000002.1"/>
</dbReference>
<keyword evidence="13" id="KW-1185">Reference proteome</keyword>
<dbReference type="InterPro" id="IPR027417">
    <property type="entry name" value="P-loop_NTPase"/>
</dbReference>
<comment type="caution">
    <text evidence="12">The sequence shown here is derived from an EMBL/GenBank/DDBJ whole genome shotgun (WGS) entry which is preliminary data.</text>
</comment>
<dbReference type="InterPro" id="IPR010372">
    <property type="entry name" value="DNA_pol3_delta_N"/>
</dbReference>
<dbReference type="PANTHER" id="PTHR34388">
    <property type="entry name" value="DNA POLYMERASE III SUBUNIT DELTA"/>
    <property type="match status" value="1"/>
</dbReference>
<organism evidence="12 13">
    <name type="scientific">Oceanospirillum multiglobuliferum</name>
    <dbReference type="NCBI Taxonomy" id="64969"/>
    <lineage>
        <taxon>Bacteria</taxon>
        <taxon>Pseudomonadati</taxon>
        <taxon>Pseudomonadota</taxon>
        <taxon>Gammaproteobacteria</taxon>
        <taxon>Oceanospirillales</taxon>
        <taxon>Oceanospirillaceae</taxon>
        <taxon>Oceanospirillum</taxon>
    </lineage>
</organism>
<evidence type="ECO:0000256" key="2">
    <source>
        <dbReference type="ARBA" id="ARBA00017703"/>
    </source>
</evidence>
<evidence type="ECO:0000256" key="9">
    <source>
        <dbReference type="NCBIfam" id="TIGR01128"/>
    </source>
</evidence>
<protein>
    <recommendedName>
        <fullName evidence="2 9">DNA polymerase III subunit delta</fullName>
        <ecNumber evidence="1 9">2.7.7.7</ecNumber>
    </recommendedName>
</protein>
<dbReference type="Gene3D" id="1.20.272.10">
    <property type="match status" value="1"/>
</dbReference>
<dbReference type="InterPro" id="IPR008921">
    <property type="entry name" value="DNA_pol3_clamp-load_cplx_C"/>
</dbReference>
<evidence type="ECO:0000256" key="8">
    <source>
        <dbReference type="ARBA" id="ARBA00049244"/>
    </source>
</evidence>
<dbReference type="GO" id="GO:0009360">
    <property type="term" value="C:DNA polymerase III complex"/>
    <property type="evidence" value="ECO:0007669"/>
    <property type="project" value="UniProtKB-UniRule"/>
</dbReference>
<reference evidence="12 13" key="1">
    <citation type="submission" date="2017-01" db="EMBL/GenBank/DDBJ databases">
        <title>Genome Sequencing of a Marine Spirillum, Oceanospirillum multiglobuliferum ATCC 33336, from Japan.</title>
        <authorList>
            <person name="Carney J.G."/>
            <person name="Trachtenberg A.M."/>
            <person name="Rheaume B.A."/>
            <person name="Linnane J.D."/>
            <person name="Pitts N.L."/>
            <person name="Mykles D.L."/>
            <person name="Maclea K.S."/>
        </authorList>
    </citation>
    <scope>NUCLEOTIDE SEQUENCE [LARGE SCALE GENOMIC DNA]</scope>
    <source>
        <strain evidence="12 13">ATCC 33336</strain>
    </source>
</reference>
<dbReference type="SUPFAM" id="SSF48019">
    <property type="entry name" value="post-AAA+ oligomerization domain-like"/>
    <property type="match status" value="1"/>
</dbReference>
<feature type="domain" description="DNA polymerase III delta N-terminal" evidence="10">
    <location>
        <begin position="21"/>
        <end position="136"/>
    </location>
</feature>
<evidence type="ECO:0000256" key="3">
    <source>
        <dbReference type="ARBA" id="ARBA00022679"/>
    </source>
</evidence>
<accession>A0A1T4LHE2</accession>
<dbReference type="NCBIfam" id="TIGR01128">
    <property type="entry name" value="holA"/>
    <property type="match status" value="1"/>
</dbReference>
<dbReference type="SUPFAM" id="SSF52540">
    <property type="entry name" value="P-loop containing nucleoside triphosphate hydrolases"/>
    <property type="match status" value="1"/>
</dbReference>
<evidence type="ECO:0000256" key="6">
    <source>
        <dbReference type="ARBA" id="ARBA00022932"/>
    </source>
</evidence>
<name>A0A1T4LHE2_9GAMM</name>
<comment type="similarity">
    <text evidence="7">Belongs to the DNA polymerase HolA subunit family.</text>
</comment>
<dbReference type="PANTHER" id="PTHR34388:SF1">
    <property type="entry name" value="DNA POLYMERASE III SUBUNIT DELTA"/>
    <property type="match status" value="1"/>
</dbReference>
<comment type="catalytic activity">
    <reaction evidence="8">
        <text>DNA(n) + a 2'-deoxyribonucleoside 5'-triphosphate = DNA(n+1) + diphosphate</text>
        <dbReference type="Rhea" id="RHEA:22508"/>
        <dbReference type="Rhea" id="RHEA-COMP:17339"/>
        <dbReference type="Rhea" id="RHEA-COMP:17340"/>
        <dbReference type="ChEBI" id="CHEBI:33019"/>
        <dbReference type="ChEBI" id="CHEBI:61560"/>
        <dbReference type="ChEBI" id="CHEBI:173112"/>
        <dbReference type="EC" id="2.7.7.7"/>
    </reaction>
</comment>
<keyword evidence="3" id="KW-0808">Transferase</keyword>
<feature type="domain" description="DNA polymerase III subunit delta C-terminal" evidence="11">
    <location>
        <begin position="220"/>
        <end position="338"/>
    </location>
</feature>